<feature type="domain" description="WxL Interacting Protein peptidoglycan binding" evidence="3">
    <location>
        <begin position="46"/>
        <end position="146"/>
    </location>
</feature>
<keyword evidence="2" id="KW-0732">Signal</keyword>
<evidence type="ECO:0000313" key="5">
    <source>
        <dbReference type="Proteomes" id="UP000637643"/>
    </source>
</evidence>
<keyword evidence="1" id="KW-0812">Transmembrane</keyword>
<comment type="caution">
    <text evidence="4">The sequence shown here is derived from an EMBL/GenBank/DDBJ whole genome shotgun (WGS) entry which is preliminary data.</text>
</comment>
<evidence type="ECO:0000256" key="2">
    <source>
        <dbReference type="SAM" id="SignalP"/>
    </source>
</evidence>
<protein>
    <recommendedName>
        <fullName evidence="3">WxL Interacting Protein peptidoglycan binding domain-containing protein</fullName>
    </recommendedName>
</protein>
<reference evidence="4" key="1">
    <citation type="journal article" date="2014" name="Int. J. Syst. Evol. Microbiol.">
        <title>Complete genome sequence of Corynebacterium casei LMG S-19264T (=DSM 44701T), isolated from a smear-ripened cheese.</title>
        <authorList>
            <consortium name="US DOE Joint Genome Institute (JGI-PGF)"/>
            <person name="Walter F."/>
            <person name="Albersmeier A."/>
            <person name="Kalinowski J."/>
            <person name="Ruckert C."/>
        </authorList>
    </citation>
    <scope>NUCLEOTIDE SEQUENCE</scope>
    <source>
        <strain evidence="4">CGMCC 1.16134</strain>
    </source>
</reference>
<evidence type="ECO:0000313" key="4">
    <source>
        <dbReference type="EMBL" id="GGG06175.1"/>
    </source>
</evidence>
<keyword evidence="5" id="KW-1185">Reference proteome</keyword>
<gene>
    <name evidence="4" type="ORF">GCM10010912_58500</name>
</gene>
<keyword evidence="1" id="KW-1133">Transmembrane helix</keyword>
<accession>A0A917D221</accession>
<organism evidence="4 5">
    <name type="scientific">Paenibacillus albidus</name>
    <dbReference type="NCBI Taxonomy" id="2041023"/>
    <lineage>
        <taxon>Bacteria</taxon>
        <taxon>Bacillati</taxon>
        <taxon>Bacillota</taxon>
        <taxon>Bacilli</taxon>
        <taxon>Bacillales</taxon>
        <taxon>Paenibacillaceae</taxon>
        <taxon>Paenibacillus</taxon>
    </lineage>
</organism>
<dbReference type="AlphaFoldDB" id="A0A917D221"/>
<dbReference type="InterPro" id="IPR010317">
    <property type="entry name" value="WxLIP_PGBD"/>
</dbReference>
<keyword evidence="1" id="KW-0472">Membrane</keyword>
<feature type="transmembrane region" description="Helical" evidence="1">
    <location>
        <begin position="322"/>
        <end position="349"/>
    </location>
</feature>
<proteinExistence type="predicted"/>
<sequence length="371" mass="41873">MKMVIKKVSKLVKLWMLLLVAACWVSLASVASADGSSFVLSPVKAVEEGRGYYKDTVQPGEEREYTFYLRNTKEVPVQLKLYPADALPAQNGGRSFSEKEQKLRLVGKWLSPQGVQQITLKAKEKKNFTFKVAIPEDIQPGQYVSVIAAEELIKAENSETNASGQQASVAIDVVNRAGVQMVMEYLPDQAKHSMTIDHFNHDYIASGNSRLTVLLSNTGTILEKPKGKIILRDSKRQVMFQQDYQAESIYAGTTADMVYLVNDKLLLPDTYEVYYEATFSGQTISRTFSFTVTPEQSQSSQYALTEAGKIEITQTFWDWLQLHIWVLILIIVVIILFIGVLFWLLLLLFKKKKEEKKQSEEASAAHNDQTH</sequence>
<feature type="chain" id="PRO_5037435610" description="WxL Interacting Protein peptidoglycan binding domain-containing protein" evidence="2">
    <location>
        <begin position="34"/>
        <end position="371"/>
    </location>
</feature>
<dbReference type="Proteomes" id="UP000637643">
    <property type="component" value="Unassembled WGS sequence"/>
</dbReference>
<name>A0A917D221_9BACL</name>
<feature type="signal peptide" evidence="2">
    <location>
        <begin position="1"/>
        <end position="33"/>
    </location>
</feature>
<dbReference type="Pfam" id="PF06030">
    <property type="entry name" value="WxLIP_PGBD"/>
    <property type="match status" value="1"/>
</dbReference>
<dbReference type="EMBL" id="BMKR01000040">
    <property type="protein sequence ID" value="GGG06175.1"/>
    <property type="molecule type" value="Genomic_DNA"/>
</dbReference>
<evidence type="ECO:0000259" key="3">
    <source>
        <dbReference type="Pfam" id="PF06030"/>
    </source>
</evidence>
<evidence type="ECO:0000256" key="1">
    <source>
        <dbReference type="SAM" id="Phobius"/>
    </source>
</evidence>
<reference evidence="4" key="2">
    <citation type="submission" date="2020-09" db="EMBL/GenBank/DDBJ databases">
        <authorList>
            <person name="Sun Q."/>
            <person name="Zhou Y."/>
        </authorList>
    </citation>
    <scope>NUCLEOTIDE SEQUENCE</scope>
    <source>
        <strain evidence="4">CGMCC 1.16134</strain>
    </source>
</reference>